<evidence type="ECO:0000256" key="2">
    <source>
        <dbReference type="SAM" id="SignalP"/>
    </source>
</evidence>
<feature type="region of interest" description="Disordered" evidence="1">
    <location>
        <begin position="26"/>
        <end position="48"/>
    </location>
</feature>
<organism evidence="3 4">
    <name type="scientific">Anopheles minimus</name>
    <dbReference type="NCBI Taxonomy" id="112268"/>
    <lineage>
        <taxon>Eukaryota</taxon>
        <taxon>Metazoa</taxon>
        <taxon>Ecdysozoa</taxon>
        <taxon>Arthropoda</taxon>
        <taxon>Hexapoda</taxon>
        <taxon>Insecta</taxon>
        <taxon>Pterygota</taxon>
        <taxon>Neoptera</taxon>
        <taxon>Endopterygota</taxon>
        <taxon>Diptera</taxon>
        <taxon>Nematocera</taxon>
        <taxon>Culicoidea</taxon>
        <taxon>Culicidae</taxon>
        <taxon>Anophelinae</taxon>
        <taxon>Anopheles</taxon>
    </lineage>
</organism>
<evidence type="ECO:0000313" key="3">
    <source>
        <dbReference type="EnsemblMetazoa" id="AMIN008401-PA"/>
    </source>
</evidence>
<reference evidence="4" key="1">
    <citation type="submission" date="2013-03" db="EMBL/GenBank/DDBJ databases">
        <title>The Genome Sequence of Anopheles minimus MINIMUS1.</title>
        <authorList>
            <consortium name="The Broad Institute Genomics Platform"/>
            <person name="Neafsey D.E."/>
            <person name="Walton C."/>
            <person name="Walker B."/>
            <person name="Young S.K."/>
            <person name="Zeng Q."/>
            <person name="Gargeya S."/>
            <person name="Fitzgerald M."/>
            <person name="Haas B."/>
            <person name="Abouelleil A."/>
            <person name="Allen A.W."/>
            <person name="Alvarado L."/>
            <person name="Arachchi H.M."/>
            <person name="Berlin A.M."/>
            <person name="Chapman S.B."/>
            <person name="Gainer-Dewar J."/>
            <person name="Goldberg J."/>
            <person name="Griggs A."/>
            <person name="Gujja S."/>
            <person name="Hansen M."/>
            <person name="Howarth C."/>
            <person name="Imamovic A."/>
            <person name="Ireland A."/>
            <person name="Larimer J."/>
            <person name="McCowan C."/>
            <person name="Murphy C."/>
            <person name="Pearson M."/>
            <person name="Poon T.W."/>
            <person name="Priest M."/>
            <person name="Roberts A."/>
            <person name="Saif S."/>
            <person name="Shea T."/>
            <person name="Sisk P."/>
            <person name="Sykes S."/>
            <person name="Wortman J."/>
            <person name="Nusbaum C."/>
            <person name="Birren B."/>
        </authorList>
    </citation>
    <scope>NUCLEOTIDE SEQUENCE [LARGE SCALE GENOMIC DNA]</scope>
    <source>
        <strain evidence="4">MINIMUS1</strain>
    </source>
</reference>
<protein>
    <submittedName>
        <fullName evidence="3">Uncharacterized protein</fullName>
    </submittedName>
</protein>
<feature type="compositionally biased region" description="Gly residues" evidence="1">
    <location>
        <begin position="33"/>
        <end position="48"/>
    </location>
</feature>
<proteinExistence type="predicted"/>
<feature type="signal peptide" evidence="2">
    <location>
        <begin position="1"/>
        <end position="22"/>
    </location>
</feature>
<evidence type="ECO:0000256" key="1">
    <source>
        <dbReference type="SAM" id="MobiDB-lite"/>
    </source>
</evidence>
<accession>A0A182WDG4</accession>
<dbReference type="Proteomes" id="UP000075920">
    <property type="component" value="Unassembled WGS sequence"/>
</dbReference>
<keyword evidence="4" id="KW-1185">Reference proteome</keyword>
<dbReference type="AlphaFoldDB" id="A0A182WDG4"/>
<keyword evidence="2" id="KW-0732">Signal</keyword>
<name>A0A182WDG4_9DIPT</name>
<evidence type="ECO:0000313" key="4">
    <source>
        <dbReference type="Proteomes" id="UP000075920"/>
    </source>
</evidence>
<dbReference type="VEuPathDB" id="VectorBase:AMIN008401"/>
<reference evidence="3" key="2">
    <citation type="submission" date="2020-05" db="UniProtKB">
        <authorList>
            <consortium name="EnsemblMetazoa"/>
        </authorList>
    </citation>
    <scope>IDENTIFICATION</scope>
    <source>
        <strain evidence="3">MINIMUS1</strain>
    </source>
</reference>
<sequence>MKLTYIFFIFAAIFLLVNVADAFRGDNKKGPPGQTGGPKRGLGWGRFK</sequence>
<dbReference type="EnsemblMetazoa" id="AMIN008401-RA">
    <property type="protein sequence ID" value="AMIN008401-PA"/>
    <property type="gene ID" value="AMIN008401"/>
</dbReference>
<feature type="chain" id="PRO_5008141181" evidence="2">
    <location>
        <begin position="23"/>
        <end position="48"/>
    </location>
</feature>